<evidence type="ECO:0000256" key="4">
    <source>
        <dbReference type="RuleBase" id="RU003330"/>
    </source>
</evidence>
<dbReference type="Pfam" id="PF05191">
    <property type="entry name" value="ADK_lid"/>
    <property type="match status" value="1"/>
</dbReference>
<dbReference type="Proteomes" id="UP000070412">
    <property type="component" value="Unassembled WGS sequence"/>
</dbReference>
<keyword evidence="3 4" id="KW-0418">Kinase</keyword>
<dbReference type="PRINTS" id="PR00094">
    <property type="entry name" value="ADENYLTKNASE"/>
</dbReference>
<keyword evidence="1 4" id="KW-0808">Transferase</keyword>
<dbReference type="InterPro" id="IPR000850">
    <property type="entry name" value="Adenylat/UMP-CMP_kin"/>
</dbReference>
<reference evidence="7" key="3">
    <citation type="submission" date="2022-06" db="UniProtKB">
        <authorList>
            <consortium name="EnsemblMetazoa"/>
        </authorList>
    </citation>
    <scope>IDENTIFICATION</scope>
</reference>
<name>A0A834VIN4_SARSC</name>
<gene>
    <name evidence="6" type="ORF">SSS_1984</name>
</gene>
<dbReference type="NCBIfam" id="NF001381">
    <property type="entry name" value="PRK00279.1-3"/>
    <property type="match status" value="1"/>
</dbReference>
<evidence type="ECO:0000256" key="3">
    <source>
        <dbReference type="ARBA" id="ARBA00022777"/>
    </source>
</evidence>
<dbReference type="Pfam" id="PF00406">
    <property type="entry name" value="ADK"/>
    <property type="match status" value="1"/>
</dbReference>
<dbReference type="PANTHER" id="PTHR23359">
    <property type="entry name" value="NUCLEOTIDE KINASE"/>
    <property type="match status" value="1"/>
</dbReference>
<dbReference type="SUPFAM" id="SSF52540">
    <property type="entry name" value="P-loop containing nucleoside triphosphate hydrolases"/>
    <property type="match status" value="1"/>
</dbReference>
<dbReference type="EMBL" id="WVUK01000049">
    <property type="protein sequence ID" value="KAF7495268.1"/>
    <property type="molecule type" value="Genomic_DNA"/>
</dbReference>
<keyword evidence="8" id="KW-1185">Reference proteome</keyword>
<dbReference type="EnsemblMetazoa" id="SSS_1984s_mrna">
    <property type="protein sequence ID" value="KAF7495268.1"/>
    <property type="gene ID" value="SSS_1984"/>
</dbReference>
<proteinExistence type="inferred from homology"/>
<dbReference type="PROSITE" id="PS00113">
    <property type="entry name" value="ADENYLATE_KINASE"/>
    <property type="match status" value="1"/>
</dbReference>
<evidence type="ECO:0000256" key="1">
    <source>
        <dbReference type="ARBA" id="ARBA00022679"/>
    </source>
</evidence>
<reference evidence="8" key="1">
    <citation type="journal article" date="2020" name="PLoS Negl. Trop. Dis.">
        <title>High-quality nuclear genome for Sarcoptes scabiei-A critical resource for a neglected parasite.</title>
        <authorList>
            <person name="Korhonen P.K."/>
            <person name="Gasser R.B."/>
            <person name="Ma G."/>
            <person name="Wang T."/>
            <person name="Stroehlein A.J."/>
            <person name="Young N.D."/>
            <person name="Ang C.S."/>
            <person name="Fernando D.D."/>
            <person name="Lu H.C."/>
            <person name="Taylor S."/>
            <person name="Reynolds S.L."/>
            <person name="Mofiz E."/>
            <person name="Najaraj S.H."/>
            <person name="Gowda H."/>
            <person name="Madugundu A."/>
            <person name="Renuse S."/>
            <person name="Holt D."/>
            <person name="Pandey A."/>
            <person name="Papenfuss A.T."/>
            <person name="Fischer K."/>
        </authorList>
    </citation>
    <scope>NUCLEOTIDE SEQUENCE [LARGE SCALE GENOMIC DNA]</scope>
</reference>
<dbReference type="GO" id="GO:0005524">
    <property type="term" value="F:ATP binding"/>
    <property type="evidence" value="ECO:0007669"/>
    <property type="project" value="InterPro"/>
</dbReference>
<feature type="domain" description="Adenylate kinase active site lid" evidence="5">
    <location>
        <begin position="184"/>
        <end position="219"/>
    </location>
</feature>
<dbReference type="NCBIfam" id="TIGR01351">
    <property type="entry name" value="adk"/>
    <property type="match status" value="1"/>
</dbReference>
<comment type="similarity">
    <text evidence="4">Belongs to the adenylate kinase family.</text>
</comment>
<dbReference type="NCBIfam" id="NF011100">
    <property type="entry name" value="PRK14527.1"/>
    <property type="match status" value="1"/>
</dbReference>
<evidence type="ECO:0000313" key="7">
    <source>
        <dbReference type="EnsemblMetazoa" id="KAF7495268.1"/>
    </source>
</evidence>
<dbReference type="HAMAP" id="MF_00235">
    <property type="entry name" value="Adenylate_kinase_Adk"/>
    <property type="match status" value="1"/>
</dbReference>
<dbReference type="InterPro" id="IPR027417">
    <property type="entry name" value="P-loop_NTPase"/>
</dbReference>
<organism evidence="6">
    <name type="scientific">Sarcoptes scabiei</name>
    <name type="common">Itch mite</name>
    <name type="synonym">Acarus scabiei</name>
    <dbReference type="NCBI Taxonomy" id="52283"/>
    <lineage>
        <taxon>Eukaryota</taxon>
        <taxon>Metazoa</taxon>
        <taxon>Ecdysozoa</taxon>
        <taxon>Arthropoda</taxon>
        <taxon>Chelicerata</taxon>
        <taxon>Arachnida</taxon>
        <taxon>Acari</taxon>
        <taxon>Acariformes</taxon>
        <taxon>Sarcoptiformes</taxon>
        <taxon>Astigmata</taxon>
        <taxon>Psoroptidia</taxon>
        <taxon>Sarcoptoidea</taxon>
        <taxon>Sarcoptidae</taxon>
        <taxon>Sarcoptinae</taxon>
        <taxon>Sarcoptes</taxon>
    </lineage>
</organism>
<dbReference type="InterPro" id="IPR007862">
    <property type="entry name" value="Adenylate_kinase_lid-dom"/>
</dbReference>
<feature type="non-terminal residue" evidence="6">
    <location>
        <position position="1"/>
    </location>
</feature>
<keyword evidence="2" id="KW-0547">Nucleotide-binding</keyword>
<dbReference type="GO" id="GO:0004017">
    <property type="term" value="F:AMP kinase activity"/>
    <property type="evidence" value="ECO:0007669"/>
    <property type="project" value="InterPro"/>
</dbReference>
<evidence type="ECO:0000313" key="6">
    <source>
        <dbReference type="EMBL" id="KAF7495268.1"/>
    </source>
</evidence>
<dbReference type="NCBIfam" id="NF011105">
    <property type="entry name" value="PRK14532.1"/>
    <property type="match status" value="1"/>
</dbReference>
<dbReference type="CDD" id="cd01428">
    <property type="entry name" value="ADK"/>
    <property type="match status" value="1"/>
</dbReference>
<evidence type="ECO:0000259" key="5">
    <source>
        <dbReference type="Pfam" id="PF05191"/>
    </source>
</evidence>
<dbReference type="NCBIfam" id="NF001380">
    <property type="entry name" value="PRK00279.1-2"/>
    <property type="match status" value="1"/>
</dbReference>
<sequence>FLFLSLSYILPSHHKTFNSIKFSTIRISQERNDMFFRRQDPDERSKQRELLQRSRVPYNLIFLGPPGAGKGTQAQFLKDKLGVCQLSTGDMLRSEIASGSELGEKVKSIMAEGKLVDDHLVIELIESNISNDACRRGFLLDGFPRTIPQAEKLDELLAKRDSKLNSVIEFKIDDDLLIKRINGRLVHEPSGRTYHEVFNPPKVPMKDDITNEPLKHRLDDNEQSLKKRLNAFHTQTSPLVDFYQKKNILFTIDATKKTNEVFDDIMKNIKL</sequence>
<evidence type="ECO:0000313" key="8">
    <source>
        <dbReference type="Proteomes" id="UP000070412"/>
    </source>
</evidence>
<protein>
    <submittedName>
        <fullName evidence="6">Adenylate kinase</fullName>
    </submittedName>
</protein>
<dbReference type="InterPro" id="IPR006259">
    <property type="entry name" value="Adenyl_kin_sub"/>
</dbReference>
<dbReference type="OrthoDB" id="439792at2759"/>
<evidence type="ECO:0000256" key="2">
    <source>
        <dbReference type="ARBA" id="ARBA00022741"/>
    </source>
</evidence>
<accession>A0A834VIN4</accession>
<dbReference type="Gene3D" id="3.40.50.300">
    <property type="entry name" value="P-loop containing nucleotide triphosphate hydrolases"/>
    <property type="match status" value="1"/>
</dbReference>
<dbReference type="FunFam" id="3.40.50.300:FF:000106">
    <property type="entry name" value="Adenylate kinase mitochondrial"/>
    <property type="match status" value="1"/>
</dbReference>
<dbReference type="InterPro" id="IPR033690">
    <property type="entry name" value="Adenylat_kinase_CS"/>
</dbReference>
<reference evidence="6" key="2">
    <citation type="submission" date="2020-01" db="EMBL/GenBank/DDBJ databases">
        <authorList>
            <person name="Korhonen P.K.K."/>
            <person name="Guangxu M.G."/>
            <person name="Wang T.W."/>
            <person name="Stroehlein A.J.S."/>
            <person name="Young N.D."/>
            <person name="Ang C.-S.A."/>
            <person name="Fernando D.W.F."/>
            <person name="Lu H.L."/>
            <person name="Taylor S.T."/>
            <person name="Ehtesham M.E.M."/>
            <person name="Najaraj S.H.N."/>
            <person name="Harsha G.H.G."/>
            <person name="Madugundu A.M."/>
            <person name="Renuse S.R."/>
            <person name="Holt D.H."/>
            <person name="Pandey A.P."/>
            <person name="Papenfuss A.P."/>
            <person name="Gasser R.B.G."/>
            <person name="Fischer K.F."/>
        </authorList>
    </citation>
    <scope>NUCLEOTIDE SEQUENCE</scope>
    <source>
        <strain evidence="6">SSS_KF_BRIS2020</strain>
    </source>
</reference>
<dbReference type="AlphaFoldDB" id="A0A834VIN4"/>